<proteinExistence type="predicted"/>
<dbReference type="EMBL" id="CP006868">
    <property type="protein sequence ID" value="UXD22574.1"/>
    <property type="molecule type" value="Genomic_DNA"/>
</dbReference>
<organism evidence="1 2">
    <name type="scientific">Ignicoccus pacificus DSM 13166</name>
    <dbReference type="NCBI Taxonomy" id="940294"/>
    <lineage>
        <taxon>Archaea</taxon>
        <taxon>Thermoproteota</taxon>
        <taxon>Thermoprotei</taxon>
        <taxon>Desulfurococcales</taxon>
        <taxon>Desulfurococcaceae</taxon>
        <taxon>Ignicoccus</taxon>
    </lineage>
</organism>
<protein>
    <submittedName>
        <fullName evidence="1">Uncharacterized protein</fullName>
    </submittedName>
</protein>
<reference evidence="1" key="1">
    <citation type="submission" date="2013-11" db="EMBL/GenBank/DDBJ databases">
        <title>Comparative genomics of Ignicoccus.</title>
        <authorList>
            <person name="Podar M."/>
        </authorList>
    </citation>
    <scope>NUCLEOTIDE SEQUENCE</scope>
    <source>
        <strain evidence="1">DSM 13166</strain>
    </source>
</reference>
<keyword evidence="2" id="KW-1185">Reference proteome</keyword>
<gene>
    <name evidence="1" type="ORF">IPA_06365</name>
</gene>
<evidence type="ECO:0000313" key="2">
    <source>
        <dbReference type="Proteomes" id="UP001063698"/>
    </source>
</evidence>
<dbReference type="AlphaFoldDB" id="A0A977PLJ6"/>
<accession>A0A977PLJ6</accession>
<dbReference type="KEGG" id="ipc:IPA_06365"/>
<dbReference type="Proteomes" id="UP001063698">
    <property type="component" value="Chromosome"/>
</dbReference>
<evidence type="ECO:0000313" key="1">
    <source>
        <dbReference type="EMBL" id="UXD22574.1"/>
    </source>
</evidence>
<sequence>MEAEDVVLAILYLNERKGRFLNEKGIAKIASEVGVKDLEGVLESLMEKKLVAPNLRLTDEGKVEAAKALKRLENEVKKGLFGVFKWMSFKNKLAPEKIKGSCLGSPS</sequence>
<name>A0A977PLJ6_9CREN</name>